<name>A0A4R3LCH3_9BURK</name>
<keyword evidence="2" id="KW-0378">Hydrolase</keyword>
<dbReference type="AlphaFoldDB" id="A0A4R3LCH3"/>
<organism evidence="1 3">
    <name type="scientific">Tepidimonas ignava</name>
    <dbReference type="NCBI Taxonomy" id="114249"/>
    <lineage>
        <taxon>Bacteria</taxon>
        <taxon>Pseudomonadati</taxon>
        <taxon>Pseudomonadota</taxon>
        <taxon>Betaproteobacteria</taxon>
        <taxon>Burkholderiales</taxon>
        <taxon>Tepidimonas</taxon>
    </lineage>
</organism>
<protein>
    <submittedName>
        <fullName evidence="1">Phosphohistidine phosphatase SixA</fullName>
        <ecNumber evidence="2">3.1.3.-</ecNumber>
    </submittedName>
</protein>
<evidence type="ECO:0000313" key="2">
    <source>
        <dbReference type="EMBL" id="TSE24072.1"/>
    </source>
</evidence>
<keyword evidence="4" id="KW-1185">Reference proteome</keyword>
<dbReference type="Pfam" id="PF00300">
    <property type="entry name" value="His_Phos_1"/>
    <property type="match status" value="1"/>
</dbReference>
<dbReference type="InterPro" id="IPR013078">
    <property type="entry name" value="His_Pase_superF_clade-1"/>
</dbReference>
<dbReference type="OrthoDB" id="9814783at2"/>
<dbReference type="GO" id="GO:0016787">
    <property type="term" value="F:hydrolase activity"/>
    <property type="evidence" value="ECO:0007669"/>
    <property type="project" value="UniProtKB-KW"/>
</dbReference>
<evidence type="ECO:0000313" key="4">
    <source>
        <dbReference type="Proteomes" id="UP000315577"/>
    </source>
</evidence>
<comment type="caution">
    <text evidence="1">The sequence shown here is derived from an EMBL/GenBank/DDBJ whole genome shotgun (WGS) entry which is preliminary data.</text>
</comment>
<proteinExistence type="predicted"/>
<dbReference type="Gene3D" id="3.40.50.1240">
    <property type="entry name" value="Phosphoglycerate mutase-like"/>
    <property type="match status" value="1"/>
</dbReference>
<evidence type="ECO:0000313" key="3">
    <source>
        <dbReference type="Proteomes" id="UP000295536"/>
    </source>
</evidence>
<dbReference type="EC" id="3.1.3.-" evidence="2"/>
<dbReference type="EMBL" id="SMAH01000008">
    <property type="protein sequence ID" value="TCS97653.1"/>
    <property type="molecule type" value="Genomic_DNA"/>
</dbReference>
<reference evidence="2 4" key="2">
    <citation type="submission" date="2019-07" db="EMBL/GenBank/DDBJ databases">
        <title>Tepidimonas ignava SPS-1037 draft genome.</title>
        <authorList>
            <person name="Da Costa M.S."/>
            <person name="Froufe H.J.C."/>
            <person name="Egas C."/>
            <person name="Albuquerque L."/>
        </authorList>
    </citation>
    <scope>NUCLEOTIDE SEQUENCE [LARGE SCALE GENOMIC DNA]</scope>
    <source>
        <strain evidence="2 4">SPS-1037</strain>
    </source>
</reference>
<dbReference type="CDD" id="cd07067">
    <property type="entry name" value="HP_PGM_like"/>
    <property type="match status" value="1"/>
</dbReference>
<gene>
    <name evidence="2" type="primary">sixA</name>
    <name evidence="1" type="ORF">EDC36_10860</name>
    <name evidence="2" type="ORF">Tigna_00071</name>
</gene>
<dbReference type="SMART" id="SM00855">
    <property type="entry name" value="PGAM"/>
    <property type="match status" value="1"/>
</dbReference>
<dbReference type="SUPFAM" id="SSF53254">
    <property type="entry name" value="Phosphoglycerate mutase-like"/>
    <property type="match status" value="1"/>
</dbReference>
<dbReference type="InterPro" id="IPR029033">
    <property type="entry name" value="His_PPase_superfam"/>
</dbReference>
<sequence>MTDLILWRHAEAEDLDETDDGGGDDLSRRLTPRGEKQAARMAAWLDRQLPHDVRIWCSPAVRTEQTVLPLGRKYRIHPDLAPGADVATLLRVAQWPQARQPVLIVGHQPTLGQAIAQLLGMAAGHCSVRKGAVWWLRHRERDGAAQTVVLCVQTPELL</sequence>
<accession>A0A4R3LCH3</accession>
<evidence type="ECO:0000313" key="1">
    <source>
        <dbReference type="EMBL" id="TCS97653.1"/>
    </source>
</evidence>
<reference evidence="1 3" key="1">
    <citation type="submission" date="2019-03" db="EMBL/GenBank/DDBJ databases">
        <title>Genomic Encyclopedia of Type Strains, Phase IV (KMG-IV): sequencing the most valuable type-strain genomes for metagenomic binning, comparative biology and taxonomic classification.</title>
        <authorList>
            <person name="Goeker M."/>
        </authorList>
    </citation>
    <scope>NUCLEOTIDE SEQUENCE [LARGE SCALE GENOMIC DNA]</scope>
    <source>
        <strain evidence="1 3">DSM 12034</strain>
    </source>
</reference>
<dbReference type="RefSeq" id="WP_132962650.1">
    <property type="nucleotide sequence ID" value="NZ_JBKBMZ010000002.1"/>
</dbReference>
<dbReference type="EMBL" id="VJNC01000001">
    <property type="protein sequence ID" value="TSE24072.1"/>
    <property type="molecule type" value="Genomic_DNA"/>
</dbReference>
<dbReference type="Proteomes" id="UP000315577">
    <property type="component" value="Unassembled WGS sequence"/>
</dbReference>
<dbReference type="Proteomes" id="UP000295536">
    <property type="component" value="Unassembled WGS sequence"/>
</dbReference>